<name>A0A4U8W4P8_9NOCA</name>
<dbReference type="EMBL" id="LR215973">
    <property type="protein sequence ID" value="VFA96448.1"/>
    <property type="molecule type" value="Genomic_DNA"/>
</dbReference>
<keyword evidence="2" id="KW-1133">Transmembrane helix</keyword>
<keyword evidence="2" id="KW-0472">Membrane</keyword>
<feature type="transmembrane region" description="Helical" evidence="2">
    <location>
        <begin position="140"/>
        <end position="166"/>
    </location>
</feature>
<feature type="region of interest" description="Disordered" evidence="1">
    <location>
        <begin position="561"/>
        <end position="581"/>
    </location>
</feature>
<feature type="transmembrane region" description="Helical" evidence="2">
    <location>
        <begin position="78"/>
        <end position="95"/>
    </location>
</feature>
<keyword evidence="2" id="KW-0812">Transmembrane</keyword>
<evidence type="ECO:0000313" key="4">
    <source>
        <dbReference type="Proteomes" id="UP000290439"/>
    </source>
</evidence>
<dbReference type="Proteomes" id="UP000290439">
    <property type="component" value="Chromosome"/>
</dbReference>
<proteinExistence type="predicted"/>
<accession>A0A4U8W4P8</accession>
<dbReference type="AlphaFoldDB" id="A0A4U8W4P8"/>
<protein>
    <recommendedName>
        <fullName evidence="5">MerC domain-containing protein</fullName>
    </recommendedName>
</protein>
<feature type="compositionally biased region" description="Polar residues" evidence="1">
    <location>
        <begin position="566"/>
        <end position="581"/>
    </location>
</feature>
<reference evidence="3 4" key="1">
    <citation type="submission" date="2019-02" db="EMBL/GenBank/DDBJ databases">
        <authorList>
            <consortium name="Pathogen Informatics"/>
        </authorList>
    </citation>
    <scope>NUCLEOTIDE SEQUENCE [LARGE SCALE GENOMIC DNA]</scope>
    <source>
        <strain evidence="3 4">3012STDY6756504</strain>
    </source>
</reference>
<gene>
    <name evidence="3" type="ORF">NCTC10797_00197</name>
</gene>
<organism evidence="3 4">
    <name type="scientific">Nocardia cyriacigeorgica</name>
    <dbReference type="NCBI Taxonomy" id="135487"/>
    <lineage>
        <taxon>Bacteria</taxon>
        <taxon>Bacillati</taxon>
        <taxon>Actinomycetota</taxon>
        <taxon>Actinomycetes</taxon>
        <taxon>Mycobacteriales</taxon>
        <taxon>Nocardiaceae</taxon>
        <taxon>Nocardia</taxon>
    </lineage>
</organism>
<feature type="transmembrane region" description="Helical" evidence="2">
    <location>
        <begin position="172"/>
        <end position="193"/>
    </location>
</feature>
<evidence type="ECO:0000313" key="3">
    <source>
        <dbReference type="EMBL" id="VFA96448.1"/>
    </source>
</evidence>
<sequence length="581" mass="63413">MDEHIRAVSEPVAAAAMNTPADEPTRFLAAAVHLDDGLADALVEEYLAEPKRAIPPSPGVDAVTVLGEALAAQARRRVLNAGLLGLLAITAMLAFPLVMMWLASGLTWRACSAVMARLLRSLGSGRLSTGFGHWWATAVLWWLFAFVWILAPMVISIPFAAALVPFDPSGGLAVLLILASLALVLAMLCVIVARHYLPWQVATNWYGYGRYRPQTAPRDSVIKASAPYTARLQRIAQDQLRRAQDNTTEIVVYRGRKPFVGAGSRVRSWSAALELYARTATDDSASSENAVAVVPSFQPGELHEFVSEDLKKLRKSPTLTPGWRFSDLGVTSWALLSPVDIVHNPAAGPLLERLNAGIEPELNEHDWADLADKSPEWLRYYRCFRLESWARQLAISGFLHIGCEDRMLVLEWHSFVLPPISPVFRRVDTPPDLLELRALWAGLAELALLPSTVPSRIADVIRGLTARNRVGGTWTTPEEAARVLGAGASIRELGAGTMLNNLFQETDCDRYLKILERRTLDAVHRFLTEKGIAAQGFDDMVKQINNSIIVNNSNVIAGSIGGQGNTGSVQTGPGHDSTTTD</sequence>
<evidence type="ECO:0008006" key="5">
    <source>
        <dbReference type="Google" id="ProtNLM"/>
    </source>
</evidence>
<evidence type="ECO:0000256" key="1">
    <source>
        <dbReference type="SAM" id="MobiDB-lite"/>
    </source>
</evidence>
<evidence type="ECO:0000256" key="2">
    <source>
        <dbReference type="SAM" id="Phobius"/>
    </source>
</evidence>